<dbReference type="AlphaFoldDB" id="W9HIA3"/>
<accession>W9HIA3</accession>
<dbReference type="EMBL" id="JH717849">
    <property type="protein sequence ID" value="EWY81962.1"/>
    <property type="molecule type" value="Genomic_DNA"/>
</dbReference>
<proteinExistence type="predicted"/>
<dbReference type="Pfam" id="PF18566">
    <property type="entry name" value="Ldi"/>
    <property type="match status" value="1"/>
</dbReference>
<reference evidence="2 3" key="1">
    <citation type="submission" date="2011-06" db="EMBL/GenBank/DDBJ databases">
        <title>The Genome Sequence of Fusarium oxysporum FOSC 3-a.</title>
        <authorList>
            <consortium name="The Broad Institute Genome Sequencing Platform"/>
            <person name="Ma L.-J."/>
            <person name="Gale L.R."/>
            <person name="Schwartz D.C."/>
            <person name="Zhou S."/>
            <person name="Corby-Kistler H."/>
            <person name="Young S.K."/>
            <person name="Zeng Q."/>
            <person name="Gargeya S."/>
            <person name="Fitzgerald M."/>
            <person name="Haas B."/>
            <person name="Abouelleil A."/>
            <person name="Alvarado L."/>
            <person name="Arachchi H.M."/>
            <person name="Berlin A."/>
            <person name="Brown A."/>
            <person name="Chapman S.B."/>
            <person name="Chen Z."/>
            <person name="Dunbar C."/>
            <person name="Freedman E."/>
            <person name="Gearin G."/>
            <person name="Gellesch M."/>
            <person name="Goldberg J."/>
            <person name="Griggs A."/>
            <person name="Gujja S."/>
            <person name="Heiman D."/>
            <person name="Howarth C."/>
            <person name="Larson L."/>
            <person name="Lui A."/>
            <person name="MacDonald P.J.P."/>
            <person name="Mehta T."/>
            <person name="Montmayeur A."/>
            <person name="Murphy C."/>
            <person name="Neiman D."/>
            <person name="Pearson M."/>
            <person name="Priest M."/>
            <person name="Roberts A."/>
            <person name="Saif S."/>
            <person name="Shea T."/>
            <person name="Shenoy N."/>
            <person name="Sisk P."/>
            <person name="Stolte C."/>
            <person name="Sykes S."/>
            <person name="Wortman J."/>
            <person name="Nusbaum C."/>
            <person name="Birren B."/>
        </authorList>
    </citation>
    <scope>NUCLEOTIDE SEQUENCE [LARGE SCALE GENOMIC DNA]</scope>
    <source>
        <strain evidence="3">FOSC 3-a</strain>
    </source>
</reference>
<protein>
    <recommendedName>
        <fullName evidence="1">Linalool dehydratase/isomerase domain-containing protein</fullName>
    </recommendedName>
</protein>
<evidence type="ECO:0000259" key="1">
    <source>
        <dbReference type="Pfam" id="PF18566"/>
    </source>
</evidence>
<dbReference type="Proteomes" id="UP000030753">
    <property type="component" value="Unassembled WGS sequence"/>
</dbReference>
<dbReference type="HOGENOM" id="CLU_044865_1_0_1"/>
<evidence type="ECO:0000313" key="2">
    <source>
        <dbReference type="EMBL" id="EWY81962.1"/>
    </source>
</evidence>
<sequence length="553" mass="62420">MSLEGSALPSMLPPGFLKDFEKISLPQAGHLRHFHNLATQLDGEWQHMGAQDAGQEWLDSYRYQLAMMAYATGLAHYHHLPALRSVFKTLMEQLIHKMLRREVWGYWYLTSQSGKFVDPDIAELRKPWADPVKRENIMYSGHLLLMVALHAMLFNDDRYDEPAALTFDWDPLLWGLGPEKFSYSRTTLLQAILAEMKRENWLGACCEPNNIFIACNQFPIIAMRFIDVRNGTNLVSEVLEKYCAAWRAKNGFNQEGELLVSWYMVKQGNMVTHEAIGSTASANAFMNSWNSDYVSSMYPSQSLGFLSKLPDGRVNLNAPAVAHSIRSLVKEKGMDANDPTTIGVARQMIAEGKKTDPWAAMPPLPDFGYVAQWVSEVADKPVLEGLLRHADQFLNPTWERGGLFYPRMDKRQNDQGDWTAVDPYTGNAAIGYARLNVRNGLKEMWESPWSRNHFSEYPFIEGAELSCGVDFLRGCWNDTVGAMAITCRTWDGARKRIDVTVRNLPVGVYGIYMDGYLAQTSVVQGQDDTASLTLEVGPEELDIVLLKSNAKSF</sequence>
<dbReference type="OrthoDB" id="9979195at2759"/>
<organism evidence="2 3">
    <name type="scientific">Fusarium oxysporum NRRL 32931</name>
    <dbReference type="NCBI Taxonomy" id="660029"/>
    <lineage>
        <taxon>Eukaryota</taxon>
        <taxon>Fungi</taxon>
        <taxon>Dikarya</taxon>
        <taxon>Ascomycota</taxon>
        <taxon>Pezizomycotina</taxon>
        <taxon>Sordariomycetes</taxon>
        <taxon>Hypocreomycetidae</taxon>
        <taxon>Hypocreales</taxon>
        <taxon>Nectriaceae</taxon>
        <taxon>Fusarium</taxon>
        <taxon>Fusarium oxysporum species complex</taxon>
    </lineage>
</organism>
<gene>
    <name evidence="2" type="ORF">FOYG_16167</name>
</gene>
<feature type="domain" description="Linalool dehydratase/isomerase" evidence="1">
    <location>
        <begin position="62"/>
        <end position="410"/>
    </location>
</feature>
<dbReference type="InterPro" id="IPR041411">
    <property type="entry name" value="Ldi"/>
</dbReference>
<name>W9HIA3_FUSOX</name>
<evidence type="ECO:0000313" key="3">
    <source>
        <dbReference type="Proteomes" id="UP000030753"/>
    </source>
</evidence>